<keyword evidence="3" id="KW-0732">Signal</keyword>
<evidence type="ECO:0000256" key="2">
    <source>
        <dbReference type="SAM" id="Phobius"/>
    </source>
</evidence>
<dbReference type="Pfam" id="PF23033">
    <property type="entry name" value="DUF7034"/>
    <property type="match status" value="1"/>
</dbReference>
<dbReference type="Proteomes" id="UP000002195">
    <property type="component" value="Unassembled WGS sequence"/>
</dbReference>
<dbReference type="InterPro" id="IPR054484">
    <property type="entry name" value="ComC_SSD"/>
</dbReference>
<evidence type="ECO:0000313" key="5">
    <source>
        <dbReference type="EMBL" id="EAL62487.2"/>
    </source>
</evidence>
<dbReference type="dictyBase" id="DDB_G0289949"/>
<dbReference type="OMA" id="IRINHTE"/>
<keyword evidence="2" id="KW-0472">Membrane</keyword>
<dbReference type="Pfam" id="PF23034">
    <property type="entry name" value="DUF7035"/>
    <property type="match status" value="1"/>
</dbReference>
<reference evidence="5 6" key="1">
    <citation type="journal article" date="2005" name="Nature">
        <title>The genome of the social amoeba Dictyostelium discoideum.</title>
        <authorList>
            <consortium name="The Dictyostelium discoideum Sequencing Consortium"/>
            <person name="Eichinger L."/>
            <person name="Pachebat J.A."/>
            <person name="Glockner G."/>
            <person name="Rajandream M.A."/>
            <person name="Sucgang R."/>
            <person name="Berriman M."/>
            <person name="Song J."/>
            <person name="Olsen R."/>
            <person name="Szafranski K."/>
            <person name="Xu Q."/>
            <person name="Tunggal B."/>
            <person name="Kummerfeld S."/>
            <person name="Madera M."/>
            <person name="Konfortov B.A."/>
            <person name="Rivero F."/>
            <person name="Bankier A.T."/>
            <person name="Lehmann R."/>
            <person name="Hamlin N."/>
            <person name="Davies R."/>
            <person name="Gaudet P."/>
            <person name="Fey P."/>
            <person name="Pilcher K."/>
            <person name="Chen G."/>
            <person name="Saunders D."/>
            <person name="Sodergren E."/>
            <person name="Davis P."/>
            <person name="Kerhornou A."/>
            <person name="Nie X."/>
            <person name="Hall N."/>
            <person name="Anjard C."/>
            <person name="Hemphill L."/>
            <person name="Bason N."/>
            <person name="Farbrother P."/>
            <person name="Desany B."/>
            <person name="Just E."/>
            <person name="Morio T."/>
            <person name="Rost R."/>
            <person name="Churcher C."/>
            <person name="Cooper J."/>
            <person name="Haydock S."/>
            <person name="van Driessche N."/>
            <person name="Cronin A."/>
            <person name="Goodhead I."/>
            <person name="Muzny D."/>
            <person name="Mourier T."/>
            <person name="Pain A."/>
            <person name="Lu M."/>
            <person name="Harper D."/>
            <person name="Lindsay R."/>
            <person name="Hauser H."/>
            <person name="James K."/>
            <person name="Quiles M."/>
            <person name="Madan Babu M."/>
            <person name="Saito T."/>
            <person name="Buchrieser C."/>
            <person name="Wardroper A."/>
            <person name="Felder M."/>
            <person name="Thangavelu M."/>
            <person name="Johnson D."/>
            <person name="Knights A."/>
            <person name="Loulseged H."/>
            <person name="Mungall K."/>
            <person name="Oliver K."/>
            <person name="Price C."/>
            <person name="Quail M.A."/>
            <person name="Urushihara H."/>
            <person name="Hernandez J."/>
            <person name="Rabbinowitsch E."/>
            <person name="Steffen D."/>
            <person name="Sanders M."/>
            <person name="Ma J."/>
            <person name="Kohara Y."/>
            <person name="Sharp S."/>
            <person name="Simmonds M."/>
            <person name="Spiegler S."/>
            <person name="Tivey A."/>
            <person name="Sugano S."/>
            <person name="White B."/>
            <person name="Walker D."/>
            <person name="Woodward J."/>
            <person name="Winckler T."/>
            <person name="Tanaka Y."/>
            <person name="Shaulsky G."/>
            <person name="Schleicher M."/>
            <person name="Weinstock G."/>
            <person name="Rosenthal A."/>
            <person name="Cox E.C."/>
            <person name="Chisholm R.L."/>
            <person name="Gibbs R."/>
            <person name="Loomis W.F."/>
            <person name="Platzer M."/>
            <person name="Kay R.R."/>
            <person name="Williams J."/>
            <person name="Dear P.H."/>
            <person name="Noegel A.A."/>
            <person name="Barrell B."/>
            <person name="Kuspa A."/>
        </authorList>
    </citation>
    <scope>NUCLEOTIDE SEQUENCE [LARGE SCALE GENOMIC DNA]</scope>
    <source>
        <strain evidence="5 6">AX4</strain>
    </source>
</reference>
<feature type="compositionally biased region" description="Low complexity" evidence="1">
    <location>
        <begin position="1086"/>
        <end position="1111"/>
    </location>
</feature>
<dbReference type="FunCoup" id="Q54GR7">
    <property type="interactions" value="877"/>
</dbReference>
<dbReference type="InParanoid" id="Q54GR7"/>
<gene>
    <name evidence="5" type="ORF">DDB_G0289949</name>
</gene>
<dbReference type="EMBL" id="AAFI02000149">
    <property type="protein sequence ID" value="EAL62487.2"/>
    <property type="molecule type" value="Genomic_DNA"/>
</dbReference>
<proteinExistence type="predicted"/>
<dbReference type="RefSeq" id="XP_636002.2">
    <property type="nucleotide sequence ID" value="XM_630910.2"/>
</dbReference>
<dbReference type="InterPro" id="IPR055463">
    <property type="entry name" value="DUF7035"/>
</dbReference>
<dbReference type="PhylomeDB" id="Q54GR7"/>
<dbReference type="HOGENOM" id="CLU_245841_0_0_1"/>
<dbReference type="KEGG" id="ddi:DDB_G0289949"/>
<evidence type="ECO:0000313" key="6">
    <source>
        <dbReference type="Proteomes" id="UP000002195"/>
    </source>
</evidence>
<feature type="compositionally biased region" description="Low complexity" evidence="1">
    <location>
        <begin position="1125"/>
        <end position="1135"/>
    </location>
</feature>
<feature type="chain" id="PRO_5004249592" evidence="3">
    <location>
        <begin position="23"/>
        <end position="1483"/>
    </location>
</feature>
<accession>Q54GR7</accession>
<feature type="transmembrane region" description="Helical" evidence="2">
    <location>
        <begin position="1426"/>
        <end position="1452"/>
    </location>
</feature>
<dbReference type="InterPro" id="IPR057709">
    <property type="entry name" value="DUF7949"/>
</dbReference>
<dbReference type="PANTHER" id="PTHR31378">
    <property type="entry name" value="EGF-LIKE DOMAIN-CONTAINING PROTEIN-RELATED-RELATED"/>
    <property type="match status" value="1"/>
</dbReference>
<organism evidence="5 6">
    <name type="scientific">Dictyostelium discoideum</name>
    <name type="common">Social amoeba</name>
    <dbReference type="NCBI Taxonomy" id="44689"/>
    <lineage>
        <taxon>Eukaryota</taxon>
        <taxon>Amoebozoa</taxon>
        <taxon>Evosea</taxon>
        <taxon>Eumycetozoa</taxon>
        <taxon>Dictyostelia</taxon>
        <taxon>Dictyosteliales</taxon>
        <taxon>Dictyosteliaceae</taxon>
        <taxon>Dictyostelium</taxon>
    </lineage>
</organism>
<dbReference type="AlphaFoldDB" id="Q54GR7"/>
<keyword evidence="2" id="KW-1133">Transmembrane helix</keyword>
<dbReference type="InterPro" id="IPR000742">
    <property type="entry name" value="EGF"/>
</dbReference>
<name>Q54GR7_DICDI</name>
<evidence type="ECO:0000256" key="3">
    <source>
        <dbReference type="SAM" id="SignalP"/>
    </source>
</evidence>
<dbReference type="PaxDb" id="44689-DDB0304728"/>
<feature type="domain" description="EGF-like" evidence="4">
    <location>
        <begin position="1158"/>
        <end position="1169"/>
    </location>
</feature>
<dbReference type="InterPro" id="IPR055462">
    <property type="entry name" value="DUF7034"/>
</dbReference>
<keyword evidence="2" id="KW-0812">Transmembrane</keyword>
<evidence type="ECO:0000256" key="1">
    <source>
        <dbReference type="SAM" id="MobiDB-lite"/>
    </source>
</evidence>
<dbReference type="CDD" id="cd12087">
    <property type="entry name" value="TM_EGFR-like"/>
    <property type="match status" value="1"/>
</dbReference>
<dbReference type="STRING" id="44689.Q54GR7"/>
<sequence>MKQIIFLFFSLLLFNCFLKTNGDFQVLNQTTVSTTSMYYNMGSVIGCYTTILIEIPFNSTFGQIKKFTVFASESNTFRIQSAIPLNQDTYKIDGTILNLGSYSISLNGSYANNATEKITPIDLTCSDAPNITDLGIVLPSESIPISRYGEYLFEVPVIVPALTESDSIELSFALNESSPFKIFYEQISTNFFILRFKLNDPSLISFQGPLEITPQNLNSGVIIKSYTSFIVYPNVGVSSESQFSSIYFYPDYNGETTSEYFGYVTFDVLNDDRAIVPGVTNNLLNLDTSEKMDFGVAFPVGYNGTHSQFMGIIEPGRKASFYWYLASTDNSDILHTRFVPKRDVRPVPISTSAQELNYCRIGIIVVGDQSFDYTMPTIYKFSTNNGDFHEYIPYWSVDSFYSNTSITSISHELILPAGYYNPTFKMYASILNYDDTVSLQVPGSPVPPLGNRAPPTVLDIELISPTGILSNFYILRFKVQSDYSEFHHLDINGKKVYAINIVSGSLSQGSIGYYEINVNYTFIKSLSNSFTISACGIFLDCQTNQYFPQLLNPFPSLQLPHNNLITVYNITYINFKYNNLNTTNTSRNNIIYLKINGLSGSGDAETIQFKLDIYDDYLPFTWNSLLSMFQCNFKIPGNYYSGNVGYSIILGSNSFSYSSVFIATGSNSTLNVTSLKSDMLPPIINYIQAYPTTNIYLDPYNSSLNIFGWDLEIEEGVNGFDHGEVNITSAYDKVGFTFKFNSSDLIDGYIIEIRINHTEMVCLDQAYSITSVYLVDKQGYETSRSSQYQSVSALFKVAASDQLLIYVQCSNDNGIGYNSTHPDVITPFIYSFFLDSGLFDIQLDYGSPSSNKTVIATLSIEDSESGLSSRHHPTIYLQDVFGTLISISIGNGMTVVDDTVFTRTYSCIFTIPFGFGYPAGASIAVYGIVDRFMNTRGYNHYSLFYDIGRGTVSPFISTSYSLAPSIVNMVPTFDPDYKSAQFIIYGSFLGLVSSDVQLTIEYISESSQSSSQDSQSQEFTLSPRNILSTTTTTVPFTVSSIFGNLIAISVNLQNAISRQIQIQLNVAGQPSNVYNFILPSEVIDSTSTSGISTTTTATTTTTTQDSTSGSATSGGGSTTTGGGSSTTSTTTGTSGPDCSKLSNCGGSSQGNCVADNTCSCINSWIGVDCNSKPLKGVSINVNPNAPSASLDQDDGSGVKLSSLINLYQIREIDSVTNKIIYQYDLQDKWVPVKQASPIPNTFIYSNTLSNAKSSVIYAKIAIYDKQSTFEFAGQQYSINPNSIKFTINITNYKVDNVLNNLELIMQAQLNSSQTDDICSKKEVVKGSGSDQLSVQLNNKSLYCRFLNSALLDGVTVVKNLTHVNLNSEFQALVEPNSGQYFYGIVLPTFNDYIILDPDFSLLLQSSTISSDDGGVCSSSSSKKFPVGAIVGIVVGGVAFIVVIAIVISTILFRRHRFSSVTMKLRTWNSKRRSKSKSYNLKNF</sequence>
<comment type="caution">
    <text evidence="5">The sequence shown here is derived from an EMBL/GenBank/DDBJ whole genome shotgun (WGS) entry which is preliminary data.</text>
</comment>
<feature type="compositionally biased region" description="Gly residues" evidence="1">
    <location>
        <begin position="1112"/>
        <end position="1124"/>
    </location>
</feature>
<dbReference type="VEuPathDB" id="AmoebaDB:DDB_G0289949"/>
<feature type="region of interest" description="Disordered" evidence="1">
    <location>
        <begin position="1086"/>
        <end position="1137"/>
    </location>
</feature>
<dbReference type="eggNOG" id="ENOG502RCG6">
    <property type="taxonomic scope" value="Eukaryota"/>
</dbReference>
<keyword evidence="6" id="KW-1185">Reference proteome</keyword>
<dbReference type="PROSITE" id="PS00022">
    <property type="entry name" value="EGF_1"/>
    <property type="match status" value="1"/>
</dbReference>
<evidence type="ECO:0000259" key="4">
    <source>
        <dbReference type="PROSITE" id="PS00022"/>
    </source>
</evidence>
<dbReference type="Pfam" id="PF22933">
    <property type="entry name" value="ComC_SSD"/>
    <property type="match status" value="1"/>
</dbReference>
<feature type="signal peptide" evidence="3">
    <location>
        <begin position="1"/>
        <end position="22"/>
    </location>
</feature>
<protein>
    <submittedName>
        <fullName evidence="5">EGF-like domain-containing protein</fullName>
    </submittedName>
</protein>
<dbReference type="GeneID" id="8627417"/>
<dbReference type="PANTHER" id="PTHR31378:SF20">
    <property type="entry name" value="EGF-LIKE DOMAIN-CONTAINING PROTEIN"/>
    <property type="match status" value="1"/>
</dbReference>
<dbReference type="Pfam" id="PF25820">
    <property type="entry name" value="DUF7949"/>
    <property type="match status" value="1"/>
</dbReference>